<dbReference type="InterPro" id="IPR036188">
    <property type="entry name" value="FAD/NAD-bd_sf"/>
</dbReference>
<comment type="similarity">
    <text evidence="1">Belongs to the paxM FAD-dependent monooxygenase family.</text>
</comment>
<protein>
    <submittedName>
        <fullName evidence="7">Salicylate hydroxylase</fullName>
    </submittedName>
</protein>
<evidence type="ECO:0000259" key="6">
    <source>
        <dbReference type="Pfam" id="PF01494"/>
    </source>
</evidence>
<dbReference type="AlphaFoldDB" id="A0A8A1LY28"/>
<proteinExistence type="inferred from homology"/>
<dbReference type="PANTHER" id="PTHR13789:SF309">
    <property type="entry name" value="PUTATIVE (AFU_ORTHOLOGUE AFUA_6G14510)-RELATED"/>
    <property type="match status" value="1"/>
</dbReference>
<evidence type="ECO:0000256" key="3">
    <source>
        <dbReference type="ARBA" id="ARBA00022827"/>
    </source>
</evidence>
<dbReference type="VEuPathDB" id="FungiDB:I7I51_08079"/>
<keyword evidence="2" id="KW-0285">Flavoprotein</keyword>
<feature type="domain" description="FAD-binding" evidence="6">
    <location>
        <begin position="12"/>
        <end position="377"/>
    </location>
</feature>
<keyword evidence="5" id="KW-0503">Monooxygenase</keyword>
<accession>A0A8A1LY28</accession>
<dbReference type="OrthoDB" id="16820at2759"/>
<reference evidence="7" key="1">
    <citation type="submission" date="2021-01" db="EMBL/GenBank/DDBJ databases">
        <title>Chromosome-level genome assembly of a human fungal pathogen reveals clustering of transcriptionally co-regulated genes.</title>
        <authorList>
            <person name="Voorhies M."/>
            <person name="Cohen S."/>
            <person name="Shea T.P."/>
            <person name="Petrus S."/>
            <person name="Munoz J.F."/>
            <person name="Poplawski S."/>
            <person name="Goldman W.E."/>
            <person name="Michael T."/>
            <person name="Cuomo C.A."/>
            <person name="Sil A."/>
            <person name="Beyhan S."/>
        </authorList>
    </citation>
    <scope>NUCLEOTIDE SEQUENCE</scope>
    <source>
        <strain evidence="7">WU24</strain>
    </source>
</reference>
<dbReference type="PRINTS" id="PR00420">
    <property type="entry name" value="RNGMNOXGNASE"/>
</dbReference>
<dbReference type="SUPFAM" id="SSF51905">
    <property type="entry name" value="FAD/NAD(P)-binding domain"/>
    <property type="match status" value="1"/>
</dbReference>
<dbReference type="EMBL" id="CP069109">
    <property type="protein sequence ID" value="QSS58651.1"/>
    <property type="molecule type" value="Genomic_DNA"/>
</dbReference>
<evidence type="ECO:0000313" key="7">
    <source>
        <dbReference type="EMBL" id="QSS58651.1"/>
    </source>
</evidence>
<dbReference type="GO" id="GO:0004497">
    <property type="term" value="F:monooxygenase activity"/>
    <property type="evidence" value="ECO:0007669"/>
    <property type="project" value="UniProtKB-KW"/>
</dbReference>
<dbReference type="InterPro" id="IPR050493">
    <property type="entry name" value="FAD-dep_Monooxygenase_BioMet"/>
</dbReference>
<dbReference type="InterPro" id="IPR002938">
    <property type="entry name" value="FAD-bd"/>
</dbReference>
<evidence type="ECO:0000256" key="1">
    <source>
        <dbReference type="ARBA" id="ARBA00007992"/>
    </source>
</evidence>
<gene>
    <name evidence="7" type="ORF">I7I51_08079</name>
</gene>
<dbReference type="PANTHER" id="PTHR13789">
    <property type="entry name" value="MONOOXYGENASE"/>
    <property type="match status" value="1"/>
</dbReference>
<evidence type="ECO:0000256" key="4">
    <source>
        <dbReference type="ARBA" id="ARBA00023002"/>
    </source>
</evidence>
<sequence length="448" mass="49548">MASNTQATAPYTILILGGGIAGIASALALSKTLTPVLPNLKIIIYELRDVPSTSGGAINLTPVAHRHLDHLGVLDELQYLGPQGGVEVDEIEIFSSHSGKKMGAVDFAGKDGNGYGGYKGRRIMRICLHLALISAVEKRSNIEMMFGKKVVGGIETDKCVTIYFEDGTFAKGDLALGCDGVHSATRSTIVDPDRISEYTGISFIQATIKSEIIRSSKHFSVTALNRSRHGTMLTTYCDSEKENMFVAALAEVDEARLTYEICKYQASDSWKTKSTAVMILRDDIQNRFGKSAIPCIREIAEKCWDWFLYPVYQIHPGGKWYTERILLLGDAAHAMPPKDESAAYALDDAILFARVLTKYIHEPLSEAFRIYESIRRKTIDHAYKTACENWAHNKDSGRLSNLLAEWITPLSLMRQKKKITSAWVFDAMNVDISPPNPASRQSTASTVR</sequence>
<name>A0A8A1LY28_AJECA</name>
<dbReference type="Gene3D" id="3.50.50.60">
    <property type="entry name" value="FAD/NAD(P)-binding domain"/>
    <property type="match status" value="1"/>
</dbReference>
<dbReference type="GO" id="GO:0071949">
    <property type="term" value="F:FAD binding"/>
    <property type="evidence" value="ECO:0007669"/>
    <property type="project" value="InterPro"/>
</dbReference>
<evidence type="ECO:0000313" key="8">
    <source>
        <dbReference type="Proteomes" id="UP000663671"/>
    </source>
</evidence>
<keyword evidence="4" id="KW-0560">Oxidoreductase</keyword>
<evidence type="ECO:0000256" key="2">
    <source>
        <dbReference type="ARBA" id="ARBA00022630"/>
    </source>
</evidence>
<keyword evidence="3" id="KW-0274">FAD</keyword>
<evidence type="ECO:0000256" key="5">
    <source>
        <dbReference type="ARBA" id="ARBA00023033"/>
    </source>
</evidence>
<dbReference type="Pfam" id="PF01494">
    <property type="entry name" value="FAD_binding_3"/>
    <property type="match status" value="1"/>
</dbReference>
<organism evidence="7 8">
    <name type="scientific">Ajellomyces capsulatus</name>
    <name type="common">Darling's disease fungus</name>
    <name type="synonym">Histoplasma capsulatum</name>
    <dbReference type="NCBI Taxonomy" id="5037"/>
    <lineage>
        <taxon>Eukaryota</taxon>
        <taxon>Fungi</taxon>
        <taxon>Dikarya</taxon>
        <taxon>Ascomycota</taxon>
        <taxon>Pezizomycotina</taxon>
        <taxon>Eurotiomycetes</taxon>
        <taxon>Eurotiomycetidae</taxon>
        <taxon>Onygenales</taxon>
        <taxon>Ajellomycetaceae</taxon>
        <taxon>Histoplasma</taxon>
    </lineage>
</organism>
<dbReference type="Proteomes" id="UP000663671">
    <property type="component" value="Chromosome 2"/>
</dbReference>